<organism evidence="2 3">
    <name type="scientific">Pseudoduganella namucuonensis</name>
    <dbReference type="NCBI Taxonomy" id="1035707"/>
    <lineage>
        <taxon>Bacteria</taxon>
        <taxon>Pseudomonadati</taxon>
        <taxon>Pseudomonadota</taxon>
        <taxon>Betaproteobacteria</taxon>
        <taxon>Burkholderiales</taxon>
        <taxon>Oxalobacteraceae</taxon>
        <taxon>Telluria group</taxon>
        <taxon>Pseudoduganella</taxon>
    </lineage>
</organism>
<keyword evidence="2" id="KW-0449">Lipoprotein</keyword>
<dbReference type="Proteomes" id="UP000199391">
    <property type="component" value="Unassembled WGS sequence"/>
</dbReference>
<feature type="coiled-coil region" evidence="1">
    <location>
        <begin position="25"/>
        <end position="52"/>
    </location>
</feature>
<keyword evidence="3" id="KW-1185">Reference proteome</keyword>
<accession>A0A1I7M7I0</accession>
<dbReference type="AlphaFoldDB" id="A0A1I7M7I0"/>
<evidence type="ECO:0000313" key="2">
    <source>
        <dbReference type="EMBL" id="SFV17891.1"/>
    </source>
</evidence>
<name>A0A1I7M7I0_9BURK</name>
<dbReference type="Gene3D" id="1.20.5.190">
    <property type="match status" value="1"/>
</dbReference>
<dbReference type="GO" id="GO:0019867">
    <property type="term" value="C:outer membrane"/>
    <property type="evidence" value="ECO:0007669"/>
    <property type="project" value="InterPro"/>
</dbReference>
<keyword evidence="1" id="KW-0175">Coiled coil</keyword>
<proteinExistence type="predicted"/>
<reference evidence="3" key="1">
    <citation type="submission" date="2016-10" db="EMBL/GenBank/DDBJ databases">
        <authorList>
            <person name="Varghese N."/>
            <person name="Submissions S."/>
        </authorList>
    </citation>
    <scope>NUCLEOTIDE SEQUENCE [LARGE SCALE GENOMIC DNA]</scope>
    <source>
        <strain evidence="3">CGMCC 1.11014</strain>
    </source>
</reference>
<protein>
    <submittedName>
        <fullName evidence="2">Lipoprotein leucine-zipper</fullName>
    </submittedName>
</protein>
<sequence length="56" mass="6079">MDLLTNIFTGLAAVGVVYGGIRADLKHLTEGIKAAKSEAQRAHQRIDNHIENHGRA</sequence>
<evidence type="ECO:0000313" key="3">
    <source>
        <dbReference type="Proteomes" id="UP000199391"/>
    </source>
</evidence>
<dbReference type="SUPFAM" id="SSF58042">
    <property type="entry name" value="Outer membrane lipoprotein"/>
    <property type="match status" value="1"/>
</dbReference>
<dbReference type="STRING" id="1035707.SAMN05216552_108012"/>
<evidence type="ECO:0000256" key="1">
    <source>
        <dbReference type="SAM" id="Coils"/>
    </source>
</evidence>
<dbReference type="EMBL" id="FPBO01000080">
    <property type="protein sequence ID" value="SFV17891.1"/>
    <property type="molecule type" value="Genomic_DNA"/>
</dbReference>
<gene>
    <name evidence="2" type="ORF">SAMN05216552_108012</name>
</gene>
<dbReference type="RefSeq" id="WP_177307835.1">
    <property type="nucleotide sequence ID" value="NZ_FPBO01000080.1"/>
</dbReference>